<organism evidence="1 2">
    <name type="scientific">Hydrogenovibrio crunogenus</name>
    <dbReference type="NCBI Taxonomy" id="39765"/>
    <lineage>
        <taxon>Bacteria</taxon>
        <taxon>Pseudomonadati</taxon>
        <taxon>Pseudomonadota</taxon>
        <taxon>Gammaproteobacteria</taxon>
        <taxon>Thiotrichales</taxon>
        <taxon>Piscirickettsiaceae</taxon>
        <taxon>Hydrogenovibrio</taxon>
    </lineage>
</organism>
<evidence type="ECO:0000313" key="2">
    <source>
        <dbReference type="Proteomes" id="UP000296201"/>
    </source>
</evidence>
<proteinExistence type="predicted"/>
<name>A0A4P7P1T3_9GAMM</name>
<accession>A0A4P7P1T3</accession>
<dbReference type="AlphaFoldDB" id="A0A4P7P1T3"/>
<evidence type="ECO:0000313" key="1">
    <source>
        <dbReference type="EMBL" id="QBZ83939.1"/>
    </source>
</evidence>
<sequence length="29" mass="3397">MAGFKKASDLFFLLILRVCHESSKNHEFK</sequence>
<reference evidence="1 2" key="1">
    <citation type="submission" date="2018-08" db="EMBL/GenBank/DDBJ databases">
        <title>Horizontal acquisition of hydrogen conversion ability and other habitat adaptations in Hydrogenovibrio crunogenus strains.</title>
        <authorList>
            <person name="Gonnella G."/>
            <person name="Adam N."/>
            <person name="Perner M."/>
        </authorList>
    </citation>
    <scope>NUCLEOTIDE SEQUENCE [LARGE SCALE GENOMIC DNA]</scope>
    <source>
        <strain evidence="1 2">SP-41</strain>
    </source>
</reference>
<dbReference type="EMBL" id="CP032096">
    <property type="protein sequence ID" value="QBZ83939.1"/>
    <property type="molecule type" value="Genomic_DNA"/>
</dbReference>
<gene>
    <name evidence="1" type="ORF">GHNINEIG_02008</name>
</gene>
<keyword evidence="2" id="KW-1185">Reference proteome</keyword>
<dbReference type="Proteomes" id="UP000296201">
    <property type="component" value="Chromosome"/>
</dbReference>
<protein>
    <submittedName>
        <fullName evidence="1">Uncharacterized protein</fullName>
    </submittedName>
</protein>